<feature type="transmembrane region" description="Helical" evidence="1">
    <location>
        <begin position="131"/>
        <end position="151"/>
    </location>
</feature>
<keyword evidence="1" id="KW-1133">Transmembrane helix</keyword>
<name>A0A3S8UC83_9RHOB</name>
<gene>
    <name evidence="2" type="ORF">EI545_08375</name>
</gene>
<dbReference type="PANTHER" id="PTHR15887">
    <property type="entry name" value="TRANSMEMBRANE PROTEIN 69"/>
    <property type="match status" value="1"/>
</dbReference>
<dbReference type="Proteomes" id="UP000282002">
    <property type="component" value="Chromosome"/>
</dbReference>
<dbReference type="OrthoDB" id="5297436at2"/>
<feature type="transmembrane region" description="Helical" evidence="1">
    <location>
        <begin position="41"/>
        <end position="68"/>
    </location>
</feature>
<feature type="transmembrane region" description="Helical" evidence="1">
    <location>
        <begin position="80"/>
        <end position="98"/>
    </location>
</feature>
<dbReference type="InterPro" id="IPR021836">
    <property type="entry name" value="DUF3429"/>
</dbReference>
<protein>
    <submittedName>
        <fullName evidence="2">DUF3429 domain-containing protein</fullName>
    </submittedName>
</protein>
<keyword evidence="1" id="KW-0812">Transmembrane</keyword>
<dbReference type="AlphaFoldDB" id="A0A3S8UC83"/>
<dbReference type="Pfam" id="PF11911">
    <property type="entry name" value="DUF3429"/>
    <property type="match status" value="1"/>
</dbReference>
<dbReference type="KEGG" id="taw:EI545_08375"/>
<dbReference type="PANTHER" id="PTHR15887:SF1">
    <property type="entry name" value="TRANSMEMBRANE PROTEIN 69"/>
    <property type="match status" value="1"/>
</dbReference>
<organism evidence="2 3">
    <name type="scientific">Tabrizicola piscis</name>
    <dbReference type="NCBI Taxonomy" id="2494374"/>
    <lineage>
        <taxon>Bacteria</taxon>
        <taxon>Pseudomonadati</taxon>
        <taxon>Pseudomonadota</taxon>
        <taxon>Alphaproteobacteria</taxon>
        <taxon>Rhodobacterales</taxon>
        <taxon>Paracoccaceae</taxon>
        <taxon>Tabrizicola</taxon>
    </lineage>
</organism>
<keyword evidence="3" id="KW-1185">Reference proteome</keyword>
<evidence type="ECO:0000313" key="3">
    <source>
        <dbReference type="Proteomes" id="UP000282002"/>
    </source>
</evidence>
<dbReference type="EMBL" id="CP034328">
    <property type="protein sequence ID" value="AZL61085.1"/>
    <property type="molecule type" value="Genomic_DNA"/>
</dbReference>
<feature type="transmembrane region" description="Helical" evidence="1">
    <location>
        <begin position="104"/>
        <end position="124"/>
    </location>
</feature>
<evidence type="ECO:0000313" key="2">
    <source>
        <dbReference type="EMBL" id="AZL61085.1"/>
    </source>
</evidence>
<proteinExistence type="predicted"/>
<sequence>MTDDRRIPRTALLLGLAGLIPFLWSAATHLSPDLSRWAGQVLSPMFLGAVVGVTYGTVILSFMSGVLWGFATKAEGTEAAVAYGLSVIPALWVFFMVTDASANSTIFLAAGFVGLLLLDAMYAAWGLAPRWWLRLRVMLTVVVLACLAIPLQV</sequence>
<evidence type="ECO:0000256" key="1">
    <source>
        <dbReference type="SAM" id="Phobius"/>
    </source>
</evidence>
<reference evidence="2 3" key="1">
    <citation type="submission" date="2018-12" db="EMBL/GenBank/DDBJ databases">
        <title>Complete genome sequencing of Tabrizicola sp. K13M18.</title>
        <authorList>
            <person name="Bae J.-W."/>
        </authorList>
    </citation>
    <scope>NUCLEOTIDE SEQUENCE [LARGE SCALE GENOMIC DNA]</scope>
    <source>
        <strain evidence="2 3">K13M18</strain>
    </source>
</reference>
<keyword evidence="1" id="KW-0472">Membrane</keyword>
<accession>A0A3S8UC83</accession>